<name>A0AAD6WJB2_9ROSI</name>
<dbReference type="EMBL" id="JAQIZT010000001">
    <property type="protein sequence ID" value="KAJ7014016.1"/>
    <property type="molecule type" value="Genomic_DNA"/>
</dbReference>
<feature type="chain" id="PRO_5042231915" evidence="1">
    <location>
        <begin position="25"/>
        <end position="43"/>
    </location>
</feature>
<reference evidence="2 3" key="1">
    <citation type="journal article" date="2023" name="Mol. Ecol. Resour.">
        <title>Chromosome-level genome assembly of a triploid poplar Populus alba 'Berolinensis'.</title>
        <authorList>
            <person name="Chen S."/>
            <person name="Yu Y."/>
            <person name="Wang X."/>
            <person name="Wang S."/>
            <person name="Zhang T."/>
            <person name="Zhou Y."/>
            <person name="He R."/>
            <person name="Meng N."/>
            <person name="Wang Y."/>
            <person name="Liu W."/>
            <person name="Liu Z."/>
            <person name="Liu J."/>
            <person name="Guo Q."/>
            <person name="Huang H."/>
            <person name="Sederoff R.R."/>
            <person name="Wang G."/>
            <person name="Qu G."/>
            <person name="Chen S."/>
        </authorList>
    </citation>
    <scope>NUCLEOTIDE SEQUENCE [LARGE SCALE GENOMIC DNA]</scope>
    <source>
        <strain evidence="2">SC-2020</strain>
    </source>
</reference>
<dbReference type="AlphaFoldDB" id="A0AAD6WJB2"/>
<evidence type="ECO:0000256" key="1">
    <source>
        <dbReference type="SAM" id="SignalP"/>
    </source>
</evidence>
<keyword evidence="3" id="KW-1185">Reference proteome</keyword>
<feature type="signal peptide" evidence="1">
    <location>
        <begin position="1"/>
        <end position="24"/>
    </location>
</feature>
<sequence>MSIDFIFYILPFCLLFCTFHRGREEDFDRGFLFLSSCYDEVCC</sequence>
<protein>
    <submittedName>
        <fullName evidence="2">Uncharacterized protein</fullName>
    </submittedName>
</protein>
<evidence type="ECO:0000313" key="3">
    <source>
        <dbReference type="Proteomes" id="UP001164929"/>
    </source>
</evidence>
<evidence type="ECO:0000313" key="2">
    <source>
        <dbReference type="EMBL" id="KAJ7014016.1"/>
    </source>
</evidence>
<organism evidence="2 3">
    <name type="scientific">Populus alba x Populus x berolinensis</name>
    <dbReference type="NCBI Taxonomy" id="444605"/>
    <lineage>
        <taxon>Eukaryota</taxon>
        <taxon>Viridiplantae</taxon>
        <taxon>Streptophyta</taxon>
        <taxon>Embryophyta</taxon>
        <taxon>Tracheophyta</taxon>
        <taxon>Spermatophyta</taxon>
        <taxon>Magnoliopsida</taxon>
        <taxon>eudicotyledons</taxon>
        <taxon>Gunneridae</taxon>
        <taxon>Pentapetalae</taxon>
        <taxon>rosids</taxon>
        <taxon>fabids</taxon>
        <taxon>Malpighiales</taxon>
        <taxon>Salicaceae</taxon>
        <taxon>Saliceae</taxon>
        <taxon>Populus</taxon>
    </lineage>
</organism>
<comment type="caution">
    <text evidence="2">The sequence shown here is derived from an EMBL/GenBank/DDBJ whole genome shotgun (WGS) entry which is preliminary data.</text>
</comment>
<proteinExistence type="predicted"/>
<dbReference type="Proteomes" id="UP001164929">
    <property type="component" value="Chromosome 1"/>
</dbReference>
<gene>
    <name evidence="2" type="ORF">NC653_003596</name>
</gene>
<keyword evidence="1" id="KW-0732">Signal</keyword>
<accession>A0AAD6WJB2</accession>